<proteinExistence type="predicted"/>
<dbReference type="Proteomes" id="UP000243459">
    <property type="component" value="Chromosome 4"/>
</dbReference>
<evidence type="ECO:0000256" key="1">
    <source>
        <dbReference type="SAM" id="MobiDB-lite"/>
    </source>
</evidence>
<evidence type="ECO:0000313" key="2">
    <source>
        <dbReference type="EMBL" id="ONK73162.1"/>
    </source>
</evidence>
<reference evidence="3" key="1">
    <citation type="journal article" date="2017" name="Nat. Commun.">
        <title>The asparagus genome sheds light on the origin and evolution of a young Y chromosome.</title>
        <authorList>
            <person name="Harkess A."/>
            <person name="Zhou J."/>
            <person name="Xu C."/>
            <person name="Bowers J.E."/>
            <person name="Van der Hulst R."/>
            <person name="Ayyampalayam S."/>
            <person name="Mercati F."/>
            <person name="Riccardi P."/>
            <person name="McKain M.R."/>
            <person name="Kakrana A."/>
            <person name="Tang H."/>
            <person name="Ray J."/>
            <person name="Groenendijk J."/>
            <person name="Arikit S."/>
            <person name="Mathioni S.M."/>
            <person name="Nakano M."/>
            <person name="Shan H."/>
            <person name="Telgmann-Rauber A."/>
            <person name="Kanno A."/>
            <person name="Yue Z."/>
            <person name="Chen H."/>
            <person name="Li W."/>
            <person name="Chen Y."/>
            <person name="Xu X."/>
            <person name="Zhang Y."/>
            <person name="Luo S."/>
            <person name="Chen H."/>
            <person name="Gao J."/>
            <person name="Mao Z."/>
            <person name="Pires J.C."/>
            <person name="Luo M."/>
            <person name="Kudrna D."/>
            <person name="Wing R.A."/>
            <person name="Meyers B.C."/>
            <person name="Yi K."/>
            <person name="Kong H."/>
            <person name="Lavrijsen P."/>
            <person name="Sunseri F."/>
            <person name="Falavigna A."/>
            <person name="Ye Y."/>
            <person name="Leebens-Mack J.H."/>
            <person name="Chen G."/>
        </authorList>
    </citation>
    <scope>NUCLEOTIDE SEQUENCE [LARGE SCALE GENOMIC DNA]</scope>
    <source>
        <strain evidence="3">cv. DH0086</strain>
    </source>
</reference>
<feature type="region of interest" description="Disordered" evidence="1">
    <location>
        <begin position="19"/>
        <end position="44"/>
    </location>
</feature>
<organism evidence="2 3">
    <name type="scientific">Asparagus officinalis</name>
    <name type="common">Garden asparagus</name>
    <dbReference type="NCBI Taxonomy" id="4686"/>
    <lineage>
        <taxon>Eukaryota</taxon>
        <taxon>Viridiplantae</taxon>
        <taxon>Streptophyta</taxon>
        <taxon>Embryophyta</taxon>
        <taxon>Tracheophyta</taxon>
        <taxon>Spermatophyta</taxon>
        <taxon>Magnoliopsida</taxon>
        <taxon>Liliopsida</taxon>
        <taxon>Asparagales</taxon>
        <taxon>Asparagaceae</taxon>
        <taxon>Asparagoideae</taxon>
        <taxon>Asparagus</taxon>
    </lineage>
</organism>
<evidence type="ECO:0000313" key="3">
    <source>
        <dbReference type="Proteomes" id="UP000243459"/>
    </source>
</evidence>
<protein>
    <submittedName>
        <fullName evidence="2">Uncharacterized protein</fullName>
    </submittedName>
</protein>
<gene>
    <name evidence="2" type="ORF">A4U43_C04F27910</name>
</gene>
<dbReference type="Gramene" id="ONK73162">
    <property type="protein sequence ID" value="ONK73162"/>
    <property type="gene ID" value="A4U43_C04F27910"/>
</dbReference>
<sequence>MQFNKSVLFKKRALATTQQPKKYYSSPKKLATKQVSDGGSRERERDSYLSWVISRSPELGEVGGLIEEEKWARGDPVMEMSQPTVMGLSEVGAGDEDGFGGRSR</sequence>
<dbReference type="AlphaFoldDB" id="A0A5P1F4R3"/>
<keyword evidence="3" id="KW-1185">Reference proteome</keyword>
<dbReference type="EMBL" id="CM007384">
    <property type="protein sequence ID" value="ONK73162.1"/>
    <property type="molecule type" value="Genomic_DNA"/>
</dbReference>
<name>A0A5P1F4R3_ASPOF</name>
<accession>A0A5P1F4R3</accession>